<name>A0ABR7VA82_9FLAO</name>
<keyword evidence="3" id="KW-0804">Transcription</keyword>
<keyword evidence="7" id="KW-1185">Reference proteome</keyword>
<dbReference type="Proteomes" id="UP000598350">
    <property type="component" value="Unassembled WGS sequence"/>
</dbReference>
<dbReference type="InterPro" id="IPR001647">
    <property type="entry name" value="HTH_TetR"/>
</dbReference>
<evidence type="ECO:0000256" key="3">
    <source>
        <dbReference type="ARBA" id="ARBA00023163"/>
    </source>
</evidence>
<dbReference type="PANTHER" id="PTHR47506">
    <property type="entry name" value="TRANSCRIPTIONAL REGULATORY PROTEIN"/>
    <property type="match status" value="1"/>
</dbReference>
<dbReference type="SUPFAM" id="SSF46689">
    <property type="entry name" value="Homeodomain-like"/>
    <property type="match status" value="1"/>
</dbReference>
<dbReference type="Pfam" id="PF16925">
    <property type="entry name" value="TetR_C_13"/>
    <property type="match status" value="1"/>
</dbReference>
<protein>
    <submittedName>
        <fullName evidence="6">TetR/AcrR family transcriptional regulator</fullName>
    </submittedName>
</protein>
<organism evidence="6 7">
    <name type="scientific">Maribacter arenosus</name>
    <dbReference type="NCBI Taxonomy" id="1854708"/>
    <lineage>
        <taxon>Bacteria</taxon>
        <taxon>Pseudomonadati</taxon>
        <taxon>Bacteroidota</taxon>
        <taxon>Flavobacteriia</taxon>
        <taxon>Flavobacteriales</taxon>
        <taxon>Flavobacteriaceae</taxon>
        <taxon>Maribacter</taxon>
    </lineage>
</organism>
<evidence type="ECO:0000256" key="2">
    <source>
        <dbReference type="ARBA" id="ARBA00023125"/>
    </source>
</evidence>
<evidence type="ECO:0000256" key="4">
    <source>
        <dbReference type="PROSITE-ProRule" id="PRU00335"/>
    </source>
</evidence>
<dbReference type="InterPro" id="IPR036271">
    <property type="entry name" value="Tet_transcr_reg_TetR-rel_C_sf"/>
</dbReference>
<evidence type="ECO:0000259" key="5">
    <source>
        <dbReference type="PROSITE" id="PS50977"/>
    </source>
</evidence>
<dbReference type="EMBL" id="JABTCG010000002">
    <property type="protein sequence ID" value="MBD0850579.1"/>
    <property type="molecule type" value="Genomic_DNA"/>
</dbReference>
<dbReference type="SUPFAM" id="SSF48498">
    <property type="entry name" value="Tetracyclin repressor-like, C-terminal domain"/>
    <property type="match status" value="1"/>
</dbReference>
<accession>A0ABR7VA82</accession>
<dbReference type="PRINTS" id="PR00455">
    <property type="entry name" value="HTHTETR"/>
</dbReference>
<comment type="caution">
    <text evidence="6">The sequence shown here is derived from an EMBL/GenBank/DDBJ whole genome shotgun (WGS) entry which is preliminary data.</text>
</comment>
<feature type="domain" description="HTH tetR-type" evidence="5">
    <location>
        <begin position="8"/>
        <end position="68"/>
    </location>
</feature>
<evidence type="ECO:0000256" key="1">
    <source>
        <dbReference type="ARBA" id="ARBA00023015"/>
    </source>
</evidence>
<sequence>MDKNLKRMATMQRMQVTGLELFYKNGYYNTSVDDILKELSLSKGAFYYHFDSKEDYFIQIIENLLVRRVYSMLIEPIEGHDNALFLITNCFENALETAVHNEMDCGFVLNNFLNEFNGKNERIMKHLNDILKIWEVNLVSAIQKGKFNGHIDRHVDAEGVALFLMSSYIGVRTLMVENSPSARKYRFMAQLKQYFKSIEVKQPTL</sequence>
<evidence type="ECO:0000313" key="6">
    <source>
        <dbReference type="EMBL" id="MBD0850579.1"/>
    </source>
</evidence>
<dbReference type="Pfam" id="PF00440">
    <property type="entry name" value="TetR_N"/>
    <property type="match status" value="1"/>
</dbReference>
<proteinExistence type="predicted"/>
<dbReference type="PANTHER" id="PTHR47506:SF6">
    <property type="entry name" value="HTH-TYPE TRANSCRIPTIONAL REPRESSOR NEMR"/>
    <property type="match status" value="1"/>
</dbReference>
<evidence type="ECO:0000313" key="7">
    <source>
        <dbReference type="Proteomes" id="UP000598350"/>
    </source>
</evidence>
<keyword evidence="2 4" id="KW-0238">DNA-binding</keyword>
<dbReference type="RefSeq" id="WP_188313700.1">
    <property type="nucleotide sequence ID" value="NZ_JABTCG010000002.1"/>
</dbReference>
<dbReference type="Gene3D" id="1.10.357.10">
    <property type="entry name" value="Tetracycline Repressor, domain 2"/>
    <property type="match status" value="1"/>
</dbReference>
<feature type="DNA-binding region" description="H-T-H motif" evidence="4">
    <location>
        <begin position="31"/>
        <end position="50"/>
    </location>
</feature>
<gene>
    <name evidence="6" type="ORF">HPE63_07855</name>
</gene>
<dbReference type="PROSITE" id="PS50977">
    <property type="entry name" value="HTH_TETR_2"/>
    <property type="match status" value="1"/>
</dbReference>
<keyword evidence="1" id="KW-0805">Transcription regulation</keyword>
<reference evidence="6 7" key="1">
    <citation type="submission" date="2020-05" db="EMBL/GenBank/DDBJ databases">
        <title>The draft genome sequence of Maribacter arenosus CAU 1321.</title>
        <authorList>
            <person name="Mu L."/>
        </authorList>
    </citation>
    <scope>NUCLEOTIDE SEQUENCE [LARGE SCALE GENOMIC DNA]</scope>
    <source>
        <strain evidence="6 7">CAU 1321</strain>
    </source>
</reference>
<dbReference type="InterPro" id="IPR011075">
    <property type="entry name" value="TetR_C"/>
</dbReference>
<dbReference type="InterPro" id="IPR009057">
    <property type="entry name" value="Homeodomain-like_sf"/>
</dbReference>